<dbReference type="InterPro" id="IPR050476">
    <property type="entry name" value="Insect_CytP450_Detox"/>
</dbReference>
<dbReference type="OrthoDB" id="10043024at2759"/>
<dbReference type="GO" id="GO:0005789">
    <property type="term" value="C:endoplasmic reticulum membrane"/>
    <property type="evidence" value="ECO:0007669"/>
    <property type="project" value="UniProtKB-SubCell"/>
</dbReference>
<evidence type="ECO:0000256" key="9">
    <source>
        <dbReference type="ARBA" id="ARBA00023002"/>
    </source>
</evidence>
<evidence type="ECO:0000256" key="3">
    <source>
        <dbReference type="ARBA" id="ARBA00004406"/>
    </source>
</evidence>
<evidence type="ECO:0000313" key="13">
    <source>
        <dbReference type="EMBL" id="OQR73194.1"/>
    </source>
</evidence>
<comment type="caution">
    <text evidence="13">The sequence shown here is derived from an EMBL/GenBank/DDBJ whole genome shotgun (WGS) entry which is preliminary data.</text>
</comment>
<organism evidence="13 14">
    <name type="scientific">Tropilaelaps mercedesae</name>
    <dbReference type="NCBI Taxonomy" id="418985"/>
    <lineage>
        <taxon>Eukaryota</taxon>
        <taxon>Metazoa</taxon>
        <taxon>Ecdysozoa</taxon>
        <taxon>Arthropoda</taxon>
        <taxon>Chelicerata</taxon>
        <taxon>Arachnida</taxon>
        <taxon>Acari</taxon>
        <taxon>Parasitiformes</taxon>
        <taxon>Mesostigmata</taxon>
        <taxon>Gamasina</taxon>
        <taxon>Dermanyssoidea</taxon>
        <taxon>Laelapidae</taxon>
        <taxon>Tropilaelaps</taxon>
    </lineage>
</organism>
<dbReference type="Proteomes" id="UP000192247">
    <property type="component" value="Unassembled WGS sequence"/>
</dbReference>
<dbReference type="InterPro" id="IPR036396">
    <property type="entry name" value="Cyt_P450_sf"/>
</dbReference>
<dbReference type="GO" id="GO:0016705">
    <property type="term" value="F:oxidoreductase activity, acting on paired donors, with incorporation or reduction of molecular oxygen"/>
    <property type="evidence" value="ECO:0007669"/>
    <property type="project" value="InterPro"/>
</dbReference>
<dbReference type="SUPFAM" id="SSF48264">
    <property type="entry name" value="Cytochrome P450"/>
    <property type="match status" value="2"/>
</dbReference>
<proteinExistence type="inferred from homology"/>
<comment type="cofactor">
    <cofactor evidence="1">
        <name>heme</name>
        <dbReference type="ChEBI" id="CHEBI:30413"/>
    </cofactor>
</comment>
<evidence type="ECO:0000256" key="1">
    <source>
        <dbReference type="ARBA" id="ARBA00001971"/>
    </source>
</evidence>
<dbReference type="Pfam" id="PF00067">
    <property type="entry name" value="p450"/>
    <property type="match status" value="2"/>
</dbReference>
<sequence>MPGPKLHFLWGRYHLLQANHTFWLDKWTKEYGDTFGAFWGNKPMLVSIDLDLQQKVLVTEFSNFVNRARTRRGASVVSDYAGNGKGFVGKIFAALTTRTPTKPSEYKGITLEKGLGLLFPTRTVHYDARYWPKPLTYDPDRLARLPMNHLEMLCGIA</sequence>
<dbReference type="AlphaFoldDB" id="A0A1V9XI30"/>
<comment type="similarity">
    <text evidence="4">Belongs to the cytochrome P450 family.</text>
</comment>
<keyword evidence="7" id="KW-0256">Endoplasmic reticulum</keyword>
<evidence type="ECO:0000256" key="8">
    <source>
        <dbReference type="ARBA" id="ARBA00022848"/>
    </source>
</evidence>
<keyword evidence="5" id="KW-0349">Heme</keyword>
<dbReference type="EMBL" id="MNPL01010336">
    <property type="protein sequence ID" value="OQR73194.1"/>
    <property type="molecule type" value="Genomic_DNA"/>
</dbReference>
<dbReference type="PANTHER" id="PTHR24292:SF102">
    <property type="entry name" value="CYTOCHROME P450 FAMILY-RELATED"/>
    <property type="match status" value="1"/>
</dbReference>
<protein>
    <submittedName>
        <fullName evidence="13">Cytochrome P450 3A16-like</fullName>
    </submittedName>
</protein>
<evidence type="ECO:0000256" key="5">
    <source>
        <dbReference type="ARBA" id="ARBA00022617"/>
    </source>
</evidence>
<evidence type="ECO:0000256" key="12">
    <source>
        <dbReference type="ARBA" id="ARBA00023136"/>
    </source>
</evidence>
<dbReference type="Gene3D" id="1.10.630.10">
    <property type="entry name" value="Cytochrome P450"/>
    <property type="match status" value="2"/>
</dbReference>
<evidence type="ECO:0000256" key="2">
    <source>
        <dbReference type="ARBA" id="ARBA00004174"/>
    </source>
</evidence>
<keyword evidence="9" id="KW-0560">Oxidoreductase</keyword>
<dbReference type="GO" id="GO:0005506">
    <property type="term" value="F:iron ion binding"/>
    <property type="evidence" value="ECO:0007669"/>
    <property type="project" value="InterPro"/>
</dbReference>
<name>A0A1V9XI30_9ACAR</name>
<keyword evidence="12" id="KW-0472">Membrane</keyword>
<dbReference type="PANTHER" id="PTHR24292">
    <property type="entry name" value="CYTOCHROME P450"/>
    <property type="match status" value="1"/>
</dbReference>
<keyword evidence="8" id="KW-0492">Microsome</keyword>
<evidence type="ECO:0000256" key="11">
    <source>
        <dbReference type="ARBA" id="ARBA00023033"/>
    </source>
</evidence>
<keyword evidence="10" id="KW-0408">Iron</keyword>
<comment type="subcellular location">
    <subcellularLocation>
        <location evidence="3">Endoplasmic reticulum membrane</location>
        <topology evidence="3">Peripheral membrane protein</topology>
    </subcellularLocation>
    <subcellularLocation>
        <location evidence="2">Microsome membrane</location>
        <topology evidence="2">Peripheral membrane protein</topology>
    </subcellularLocation>
</comment>
<evidence type="ECO:0000256" key="4">
    <source>
        <dbReference type="ARBA" id="ARBA00010617"/>
    </source>
</evidence>
<dbReference type="InParanoid" id="A0A1V9XI30"/>
<dbReference type="GO" id="GO:0004497">
    <property type="term" value="F:monooxygenase activity"/>
    <property type="evidence" value="ECO:0007669"/>
    <property type="project" value="UniProtKB-KW"/>
</dbReference>
<accession>A0A1V9XI30</accession>
<evidence type="ECO:0000256" key="7">
    <source>
        <dbReference type="ARBA" id="ARBA00022824"/>
    </source>
</evidence>
<evidence type="ECO:0000256" key="10">
    <source>
        <dbReference type="ARBA" id="ARBA00023004"/>
    </source>
</evidence>
<keyword evidence="11" id="KW-0503">Monooxygenase</keyword>
<reference evidence="13 14" key="1">
    <citation type="journal article" date="2017" name="Gigascience">
        <title>Draft genome of the honey bee ectoparasitic mite, Tropilaelaps mercedesae, is shaped by the parasitic life history.</title>
        <authorList>
            <person name="Dong X."/>
            <person name="Armstrong S.D."/>
            <person name="Xia D."/>
            <person name="Makepeace B.L."/>
            <person name="Darby A.C."/>
            <person name="Kadowaki T."/>
        </authorList>
    </citation>
    <scope>NUCLEOTIDE SEQUENCE [LARGE SCALE GENOMIC DNA]</scope>
    <source>
        <strain evidence="13">Wuxi-XJTLU</strain>
    </source>
</reference>
<dbReference type="GO" id="GO:0020037">
    <property type="term" value="F:heme binding"/>
    <property type="evidence" value="ECO:0007669"/>
    <property type="project" value="InterPro"/>
</dbReference>
<evidence type="ECO:0000256" key="6">
    <source>
        <dbReference type="ARBA" id="ARBA00022723"/>
    </source>
</evidence>
<dbReference type="InterPro" id="IPR001128">
    <property type="entry name" value="Cyt_P450"/>
</dbReference>
<keyword evidence="6" id="KW-0479">Metal-binding</keyword>
<evidence type="ECO:0000313" key="14">
    <source>
        <dbReference type="Proteomes" id="UP000192247"/>
    </source>
</evidence>
<gene>
    <name evidence="13" type="ORF">BIW11_03629</name>
</gene>
<keyword evidence="14" id="KW-1185">Reference proteome</keyword>